<gene>
    <name evidence="2" type="ORF">HaLaN_31100</name>
</gene>
<proteinExistence type="predicted"/>
<organism evidence="2 3">
    <name type="scientific">Haematococcus lacustris</name>
    <name type="common">Green alga</name>
    <name type="synonym">Haematococcus pluvialis</name>
    <dbReference type="NCBI Taxonomy" id="44745"/>
    <lineage>
        <taxon>Eukaryota</taxon>
        <taxon>Viridiplantae</taxon>
        <taxon>Chlorophyta</taxon>
        <taxon>core chlorophytes</taxon>
        <taxon>Chlorophyceae</taxon>
        <taxon>CS clade</taxon>
        <taxon>Chlamydomonadales</taxon>
        <taxon>Haematococcaceae</taxon>
        <taxon>Haematococcus</taxon>
    </lineage>
</organism>
<dbReference type="Proteomes" id="UP000485058">
    <property type="component" value="Unassembled WGS sequence"/>
</dbReference>
<feature type="non-terminal residue" evidence="2">
    <location>
        <position position="1"/>
    </location>
</feature>
<sequence>MDARWPELGDGSLWPRPLARGPWLPD</sequence>
<evidence type="ECO:0000313" key="3">
    <source>
        <dbReference type="Proteomes" id="UP000485058"/>
    </source>
</evidence>
<accession>A0A6A0AI20</accession>
<name>A0A6A0AI20_HAELA</name>
<keyword evidence="3" id="KW-1185">Reference proteome</keyword>
<dbReference type="AlphaFoldDB" id="A0A6A0AI20"/>
<dbReference type="EMBL" id="BLLF01006115">
    <property type="protein sequence ID" value="GFH31961.1"/>
    <property type="molecule type" value="Genomic_DNA"/>
</dbReference>
<protein>
    <submittedName>
        <fullName evidence="2">Uncharacterized protein</fullName>
    </submittedName>
</protein>
<evidence type="ECO:0000256" key="1">
    <source>
        <dbReference type="SAM" id="MobiDB-lite"/>
    </source>
</evidence>
<feature type="region of interest" description="Disordered" evidence="1">
    <location>
        <begin position="1"/>
        <end position="26"/>
    </location>
</feature>
<evidence type="ECO:0000313" key="2">
    <source>
        <dbReference type="EMBL" id="GFH31961.1"/>
    </source>
</evidence>
<reference evidence="2 3" key="1">
    <citation type="submission" date="2020-02" db="EMBL/GenBank/DDBJ databases">
        <title>Draft genome sequence of Haematococcus lacustris strain NIES-144.</title>
        <authorList>
            <person name="Morimoto D."/>
            <person name="Nakagawa S."/>
            <person name="Yoshida T."/>
            <person name="Sawayama S."/>
        </authorList>
    </citation>
    <scope>NUCLEOTIDE SEQUENCE [LARGE SCALE GENOMIC DNA]</scope>
    <source>
        <strain evidence="2 3">NIES-144</strain>
    </source>
</reference>
<comment type="caution">
    <text evidence="2">The sequence shown here is derived from an EMBL/GenBank/DDBJ whole genome shotgun (WGS) entry which is preliminary data.</text>
</comment>